<evidence type="ECO:0000313" key="8">
    <source>
        <dbReference type="EMBL" id="EXV03161.1"/>
    </source>
</evidence>
<evidence type="ECO:0000256" key="2">
    <source>
        <dbReference type="ARBA" id="ARBA00010788"/>
    </source>
</evidence>
<dbReference type="GO" id="GO:0000974">
    <property type="term" value="C:Prp19 complex"/>
    <property type="evidence" value="ECO:0007669"/>
    <property type="project" value="TreeGrafter"/>
</dbReference>
<dbReference type="GO" id="GO:0071011">
    <property type="term" value="C:precatalytic spliceosome"/>
    <property type="evidence" value="ECO:0007669"/>
    <property type="project" value="TreeGrafter"/>
</dbReference>
<proteinExistence type="inferred from homology"/>
<dbReference type="GO" id="GO:0008380">
    <property type="term" value="P:RNA splicing"/>
    <property type="evidence" value="ECO:0007669"/>
    <property type="project" value="UniProtKB-KW"/>
</dbReference>
<protein>
    <submittedName>
        <fullName evidence="8">Breast carcinoma amplified sequence 2 (BCAS2) domain protein</fullName>
    </submittedName>
</protein>
<dbReference type="EMBL" id="JELW01000004">
    <property type="protein sequence ID" value="EXV03161.1"/>
    <property type="molecule type" value="Genomic_DNA"/>
</dbReference>
<dbReference type="AlphaFoldDB" id="A0A0A1V0K8"/>
<name>A0A0A1V0K8_9HYPO</name>
<comment type="subcellular location">
    <subcellularLocation>
        <location evidence="1">Nucleus</location>
    </subcellularLocation>
</comment>
<dbReference type="eggNOG" id="KOG3096">
    <property type="taxonomic scope" value="Eukaryota"/>
</dbReference>
<sequence>MAAPAFHESLPYIDTPSESELARARALVAQEAQATPRGDTTQQAAPEPAFSEAMQTELARVASSTALTPLDTSRYEAQDLPPPGKGTGTGDAAPVLGRAYTSAAYLRSRLQNLELLERHGAPAWLLANYHLEAALGRAEAELARTKGELDGVNDARRRRQADVAAEMAGLEETWRTGVGRVLETELAVEELRASIREELRKKGGLSG</sequence>
<evidence type="ECO:0000313" key="9">
    <source>
        <dbReference type="Proteomes" id="UP000030151"/>
    </source>
</evidence>
<evidence type="ECO:0000256" key="5">
    <source>
        <dbReference type="ARBA" id="ARBA00023187"/>
    </source>
</evidence>
<dbReference type="GO" id="GO:0006397">
    <property type="term" value="P:mRNA processing"/>
    <property type="evidence" value="ECO:0007669"/>
    <property type="project" value="UniProtKB-KW"/>
</dbReference>
<gene>
    <name evidence="8" type="ORF">X797_004283</name>
</gene>
<comment type="caution">
    <text evidence="8">The sequence shown here is derived from an EMBL/GenBank/DDBJ whole genome shotgun (WGS) entry which is preliminary data.</text>
</comment>
<dbReference type="PANTHER" id="PTHR13296:SF0">
    <property type="entry name" value="PRE-MRNA-SPLICING FACTOR SPF27"/>
    <property type="match status" value="1"/>
</dbReference>
<dbReference type="Pfam" id="PF05700">
    <property type="entry name" value="BCAS2"/>
    <property type="match status" value="1"/>
</dbReference>
<feature type="region of interest" description="Disordered" evidence="7">
    <location>
        <begin position="24"/>
        <end position="48"/>
    </location>
</feature>
<keyword evidence="4" id="KW-0747">Spliceosome</keyword>
<keyword evidence="6" id="KW-0539">Nucleus</keyword>
<evidence type="ECO:0000256" key="3">
    <source>
        <dbReference type="ARBA" id="ARBA00022664"/>
    </source>
</evidence>
<evidence type="ECO:0000256" key="6">
    <source>
        <dbReference type="ARBA" id="ARBA00023242"/>
    </source>
</evidence>
<dbReference type="OrthoDB" id="205794at2759"/>
<organism evidence="8 9">
    <name type="scientific">Metarhizium robertsii</name>
    <dbReference type="NCBI Taxonomy" id="568076"/>
    <lineage>
        <taxon>Eukaryota</taxon>
        <taxon>Fungi</taxon>
        <taxon>Dikarya</taxon>
        <taxon>Ascomycota</taxon>
        <taxon>Pezizomycotina</taxon>
        <taxon>Sordariomycetes</taxon>
        <taxon>Hypocreomycetidae</taxon>
        <taxon>Hypocreales</taxon>
        <taxon>Clavicipitaceae</taxon>
        <taxon>Metarhizium</taxon>
    </lineage>
</organism>
<feature type="region of interest" description="Disordered" evidence="7">
    <location>
        <begin position="66"/>
        <end position="93"/>
    </location>
</feature>
<accession>A0A0A1V0K8</accession>
<dbReference type="HOGENOM" id="CLU_082523_4_0_1"/>
<evidence type="ECO:0000256" key="1">
    <source>
        <dbReference type="ARBA" id="ARBA00004123"/>
    </source>
</evidence>
<comment type="similarity">
    <text evidence="2">Belongs to the SPF27 family.</text>
</comment>
<keyword evidence="3" id="KW-0507">mRNA processing</keyword>
<dbReference type="InterPro" id="IPR008409">
    <property type="entry name" value="SPF27"/>
</dbReference>
<dbReference type="Proteomes" id="UP000030151">
    <property type="component" value="Unassembled WGS sequence"/>
</dbReference>
<reference evidence="8 9" key="1">
    <citation type="submission" date="2014-02" db="EMBL/GenBank/DDBJ databases">
        <title>The genome sequence of the entomopathogenic fungus Metarhizium robertsii ARSEF 2575.</title>
        <authorList>
            <person name="Giuliano Garisto Donzelli B."/>
            <person name="Roe B.A."/>
            <person name="Macmil S.L."/>
            <person name="Krasnoff S.B."/>
            <person name="Gibson D.M."/>
        </authorList>
    </citation>
    <scope>NUCLEOTIDE SEQUENCE [LARGE SCALE GENOMIC DNA]</scope>
    <source>
        <strain evidence="8 9">ARSEF 2575</strain>
    </source>
</reference>
<keyword evidence="5" id="KW-0508">mRNA splicing</keyword>
<dbReference type="GO" id="GO:0071013">
    <property type="term" value="C:catalytic step 2 spliceosome"/>
    <property type="evidence" value="ECO:0007669"/>
    <property type="project" value="TreeGrafter"/>
</dbReference>
<dbReference type="PANTHER" id="PTHR13296">
    <property type="entry name" value="BCAS2 PROTEIN"/>
    <property type="match status" value="1"/>
</dbReference>
<evidence type="ECO:0000256" key="7">
    <source>
        <dbReference type="SAM" id="MobiDB-lite"/>
    </source>
</evidence>
<evidence type="ECO:0000256" key="4">
    <source>
        <dbReference type="ARBA" id="ARBA00022728"/>
    </source>
</evidence>